<dbReference type="EMBL" id="LCNM01000003">
    <property type="protein sequence ID" value="KKU56735.1"/>
    <property type="molecule type" value="Genomic_DNA"/>
</dbReference>
<sequence length="254" mass="29075">MLSVAVIAKDAAQTLPECLNSAKNLSDDIVVVVDAATIDATAQIAFDFGAKVYIREFDNFSAQKNFALSKCRYRWVLALDADETVSPRLAAEIKTVLPGTKNAAFSIPRLNYIFGKPVYHTNWSPETDRHVWLFDKSRARWSSQVHELVEVDGPVGRLNSPKTHINYQSVGQFISKMNQYTSLEVNSGKFSWTSYIIRPVWLRILFKPVWKFLRHYVLFMGFLDGWHGLFLSYLMAVYGLALSVKAWEKTRHRF</sequence>
<dbReference type="InterPro" id="IPR001173">
    <property type="entry name" value="Glyco_trans_2-like"/>
</dbReference>
<dbReference type="SUPFAM" id="SSF53448">
    <property type="entry name" value="Nucleotide-diphospho-sugar transferases"/>
    <property type="match status" value="1"/>
</dbReference>
<keyword evidence="3" id="KW-0808">Transferase</keyword>
<dbReference type="PANTHER" id="PTHR43630:SF2">
    <property type="entry name" value="GLYCOSYLTRANSFERASE"/>
    <property type="match status" value="1"/>
</dbReference>
<dbReference type="Pfam" id="PF00535">
    <property type="entry name" value="Glycos_transf_2"/>
    <property type="match status" value="1"/>
</dbReference>
<dbReference type="PANTHER" id="PTHR43630">
    <property type="entry name" value="POLY-BETA-1,6-N-ACETYL-D-GLUCOSAMINE SYNTHASE"/>
    <property type="match status" value="1"/>
</dbReference>
<evidence type="ECO:0000313" key="3">
    <source>
        <dbReference type="EMBL" id="KKU56735.1"/>
    </source>
</evidence>
<organism evidence="3 4">
    <name type="scientific">Candidatus Amesbacteria bacterium GW2011_GWA2_47_11</name>
    <dbReference type="NCBI Taxonomy" id="1618357"/>
    <lineage>
        <taxon>Bacteria</taxon>
        <taxon>Candidatus Amesiibacteriota</taxon>
    </lineage>
</organism>
<keyword evidence="1" id="KW-0812">Transmembrane</keyword>
<dbReference type="Proteomes" id="UP000034607">
    <property type="component" value="Unassembled WGS sequence"/>
</dbReference>
<evidence type="ECO:0000313" key="4">
    <source>
        <dbReference type="Proteomes" id="UP000034607"/>
    </source>
</evidence>
<dbReference type="CDD" id="cd02511">
    <property type="entry name" value="Beta4Glucosyltransferase"/>
    <property type="match status" value="1"/>
</dbReference>
<feature type="domain" description="Glycosyltransferase 2-like" evidence="2">
    <location>
        <begin position="3"/>
        <end position="89"/>
    </location>
</feature>
<comment type="caution">
    <text evidence="3">The sequence shown here is derived from an EMBL/GenBank/DDBJ whole genome shotgun (WGS) entry which is preliminary data.</text>
</comment>
<name>A0A0G1UG92_9BACT</name>
<keyword evidence="1" id="KW-0472">Membrane</keyword>
<feature type="transmembrane region" description="Helical" evidence="1">
    <location>
        <begin position="216"/>
        <end position="244"/>
    </location>
</feature>
<protein>
    <submittedName>
        <fullName evidence="3">Glycosyl transferase family 2</fullName>
    </submittedName>
</protein>
<reference evidence="3 4" key="1">
    <citation type="journal article" date="2015" name="Nature">
        <title>rRNA introns, odd ribosomes, and small enigmatic genomes across a large radiation of phyla.</title>
        <authorList>
            <person name="Brown C.T."/>
            <person name="Hug L.A."/>
            <person name="Thomas B.C."/>
            <person name="Sharon I."/>
            <person name="Castelle C.J."/>
            <person name="Singh A."/>
            <person name="Wilkins M.J."/>
            <person name="Williams K.H."/>
            <person name="Banfield J.F."/>
        </authorList>
    </citation>
    <scope>NUCLEOTIDE SEQUENCE [LARGE SCALE GENOMIC DNA]</scope>
</reference>
<keyword evidence="1" id="KW-1133">Transmembrane helix</keyword>
<evidence type="ECO:0000256" key="1">
    <source>
        <dbReference type="SAM" id="Phobius"/>
    </source>
</evidence>
<dbReference type="Gene3D" id="3.90.550.10">
    <property type="entry name" value="Spore Coat Polysaccharide Biosynthesis Protein SpsA, Chain A"/>
    <property type="match status" value="1"/>
</dbReference>
<dbReference type="InterPro" id="IPR029044">
    <property type="entry name" value="Nucleotide-diphossugar_trans"/>
</dbReference>
<proteinExistence type="predicted"/>
<dbReference type="GO" id="GO:0016740">
    <property type="term" value="F:transferase activity"/>
    <property type="evidence" value="ECO:0007669"/>
    <property type="project" value="UniProtKB-KW"/>
</dbReference>
<evidence type="ECO:0000259" key="2">
    <source>
        <dbReference type="Pfam" id="PF00535"/>
    </source>
</evidence>
<dbReference type="AlphaFoldDB" id="A0A0G1UG92"/>
<gene>
    <name evidence="3" type="ORF">UX78_C0003G0011</name>
</gene>
<accession>A0A0G1UG92</accession>